<feature type="transmembrane region" description="Helical" evidence="1">
    <location>
        <begin position="12"/>
        <end position="31"/>
    </location>
</feature>
<dbReference type="RefSeq" id="YP_010586072.1">
    <property type="nucleotide sequence ID" value="NC_069247.1"/>
</dbReference>
<dbReference type="CTD" id="4509"/>
<evidence type="ECO:0000313" key="2">
    <source>
        <dbReference type="EMBL" id="UZZ43808.1"/>
    </source>
</evidence>
<keyword evidence="2" id="KW-0496">Mitochondrion</keyword>
<keyword evidence="1" id="KW-1133">Transmembrane helix</keyword>
<keyword evidence="1" id="KW-0812">Transmembrane</keyword>
<dbReference type="AlphaFoldDB" id="A0A9E8LNP5"/>
<proteinExistence type="predicted"/>
<protein>
    <submittedName>
        <fullName evidence="2">ATP synthase F0 subunit 8</fullName>
    </submittedName>
</protein>
<keyword evidence="1" id="KW-0472">Membrane</keyword>
<accession>A0A9E8LNP5</accession>
<sequence>MPQMMPLNWNLFFLFFNLIFLIFLIMSFFNYTPIITSKINNLKYDNKSILNFWPLN</sequence>
<evidence type="ECO:0000256" key="1">
    <source>
        <dbReference type="SAM" id="Phobius"/>
    </source>
</evidence>
<gene>
    <name evidence="2" type="primary">ATP8</name>
</gene>
<name>A0A9E8LNP5_9NEOP</name>
<organism evidence="2">
    <name type="scientific">Brachycentrus kozlovi</name>
    <dbReference type="NCBI Taxonomy" id="2566358"/>
    <lineage>
        <taxon>Eukaryota</taxon>
        <taxon>Metazoa</taxon>
        <taxon>Ecdysozoa</taxon>
        <taxon>Arthropoda</taxon>
        <taxon>Hexapoda</taxon>
        <taxon>Insecta</taxon>
        <taxon>Pterygota</taxon>
        <taxon>Neoptera</taxon>
        <taxon>Endopterygota</taxon>
        <taxon>Trichoptera</taxon>
        <taxon>Integripalpia</taxon>
        <taxon>Plenitentoria</taxon>
        <taxon>Phryganeoidea</taxon>
        <taxon>Brachycentridae</taxon>
        <taxon>Brachycentrus</taxon>
    </lineage>
</organism>
<reference evidence="2" key="1">
    <citation type="submission" date="2021-11" db="EMBL/GenBank/DDBJ databases">
        <authorList>
            <person name="Ge X.-Y."/>
            <person name="Peng L."/>
            <person name="Sun C.-H."/>
            <person name="Wang B.-X."/>
        </authorList>
    </citation>
    <scope>NUCLEOTIDE SEQUENCE</scope>
</reference>
<geneLocation type="mitochondrion" evidence="2"/>
<reference evidence="2" key="2">
    <citation type="journal article" date="2022" name="Syst. Entomol.">
        <title>Massive gene rearrangements of mitochondrial genomes and implications for the phylogeny of Trichoptera (Insecta).</title>
        <authorList>
            <person name="Ge X."/>
            <person name="Peng L."/>
            <person name="Vogler A.P."/>
            <person name="Morse J.C."/>
            <person name="Yang L."/>
            <person name="Sun C."/>
            <person name="Wang B."/>
        </authorList>
    </citation>
    <scope>NUCLEOTIDE SEQUENCE</scope>
</reference>
<dbReference type="EMBL" id="OL678005">
    <property type="protein sequence ID" value="UZZ43808.1"/>
    <property type="molecule type" value="Genomic_DNA"/>
</dbReference>
<dbReference type="GeneID" id="77425175"/>